<evidence type="ECO:0000256" key="1">
    <source>
        <dbReference type="SAM" id="Phobius"/>
    </source>
</evidence>
<dbReference type="RefSeq" id="WP_013637555.1">
    <property type="nucleotide sequence ID" value="NZ_SGOB01000003.1"/>
</dbReference>
<evidence type="ECO:0000313" key="2">
    <source>
        <dbReference type="EMBL" id="TRA88108.1"/>
    </source>
</evidence>
<reference evidence="2 3" key="1">
    <citation type="journal article" date="2019" name="Appl. Microbiol. Biotechnol.">
        <title>Differential efficiency of wild type rhizogenic strains for rol gene transformation of plants.</title>
        <authorList>
            <person name="Desmet S."/>
            <person name="De Keyser E."/>
            <person name="Van Vaerenbergh J."/>
            <person name="Baeyen S."/>
            <person name="Van Huylenbroeck J."/>
            <person name="Geelen D."/>
            <person name="Dhooghe E."/>
        </authorList>
    </citation>
    <scope>NUCLEOTIDE SEQUENCE [LARGE SCALE GENOMIC DNA]</scope>
    <source>
        <strain evidence="2 3">B 4.1</strain>
    </source>
</reference>
<name>A0AA94VCR9_RHIRH</name>
<keyword evidence="1" id="KW-0472">Membrane</keyword>
<proteinExistence type="predicted"/>
<comment type="caution">
    <text evidence="2">The sequence shown here is derived from an EMBL/GenBank/DDBJ whole genome shotgun (WGS) entry which is preliminary data.</text>
</comment>
<dbReference type="GeneID" id="92774642"/>
<feature type="transmembrane region" description="Helical" evidence="1">
    <location>
        <begin position="87"/>
        <end position="108"/>
    </location>
</feature>
<accession>A0AA94VCR9</accession>
<dbReference type="Proteomes" id="UP000320858">
    <property type="component" value="Unassembled WGS sequence"/>
</dbReference>
<keyword evidence="1" id="KW-1133">Transmembrane helix</keyword>
<feature type="transmembrane region" description="Helical" evidence="1">
    <location>
        <begin position="47"/>
        <end position="67"/>
    </location>
</feature>
<feature type="transmembrane region" description="Helical" evidence="1">
    <location>
        <begin position="12"/>
        <end position="35"/>
    </location>
</feature>
<organism evidence="2 3">
    <name type="scientific">Rhizobium rhizogenes</name>
    <name type="common">Agrobacterium rhizogenes</name>
    <dbReference type="NCBI Taxonomy" id="359"/>
    <lineage>
        <taxon>Bacteria</taxon>
        <taxon>Pseudomonadati</taxon>
        <taxon>Pseudomonadota</taxon>
        <taxon>Alphaproteobacteria</taxon>
        <taxon>Hyphomicrobiales</taxon>
        <taxon>Rhizobiaceae</taxon>
        <taxon>Rhizobium/Agrobacterium group</taxon>
        <taxon>Rhizobium</taxon>
    </lineage>
</organism>
<protein>
    <submittedName>
        <fullName evidence="2">Uncharacterized protein</fullName>
    </submittedName>
</protein>
<feature type="transmembrane region" description="Helical" evidence="1">
    <location>
        <begin position="120"/>
        <end position="140"/>
    </location>
</feature>
<keyword evidence="1" id="KW-0812">Transmembrane</keyword>
<gene>
    <name evidence="2" type="ORF">EXN24_16285</name>
</gene>
<sequence length="157" mass="17695">MMTDRRKNALAYGSLIVLQSLAVAFLLRVIFPIFYAVVTHLGERQQVPVSTLLTILAVALLLQASYWTRMRWVEVRAPFHSIFVSHLLSFAARLAFLFGGVLFSTIFFRHLPESNTLPPLGHTVLQGALILLVLFSFFCYSVELERLAKAIEDPAET</sequence>
<dbReference type="EMBL" id="SGOB01000003">
    <property type="protein sequence ID" value="TRA88108.1"/>
    <property type="molecule type" value="Genomic_DNA"/>
</dbReference>
<dbReference type="AlphaFoldDB" id="A0AA94VCR9"/>
<evidence type="ECO:0000313" key="3">
    <source>
        <dbReference type="Proteomes" id="UP000320858"/>
    </source>
</evidence>